<comment type="caution">
    <text evidence="3">The sequence shown here is derived from an EMBL/GenBank/DDBJ whole genome shotgun (WGS) entry which is preliminary data.</text>
</comment>
<dbReference type="Pfam" id="PF13676">
    <property type="entry name" value="TIR_2"/>
    <property type="match status" value="1"/>
</dbReference>
<dbReference type="Proteomes" id="UP000828390">
    <property type="component" value="Unassembled WGS sequence"/>
</dbReference>
<dbReference type="InterPro" id="IPR016024">
    <property type="entry name" value="ARM-type_fold"/>
</dbReference>
<sequence>MGSGTSTASNRAIHLQPASSAPIGQGKSSTKIADTVSSTCELKSSDTIISKSEISSSHGKKAPTADDTKNSIDRPITSHGDNALKVDEGDTGETINRHMIETELNELTTKKYMMLRTRASDATAIKQKLNDDGLYVDDLKNTIGLFYDAYFMPEEASIDHIIRSRNEIAKILIETKLIDVICDCFLKIHIRGWVSADGIIDKSGYAMMLLIVRIMHNYSDLSDEFVESLVNYETYMETIKTMLEERADKHLKNDRSPLSIADFEILKGLMGVAHNVSMRTNNVTRLRSLNFTDVLKPYLDSWNEGISRSTLATLAAIVNEAECKIINAAPERVQNLLDVLEKGLDTNIRRFKGWSCKECAYTVRLLAQNDANKTLLVKLGALKLLVILGKKGNEDEQYESVQAVWVLCFDKNNQEMVAKDENLGVVELLFDLKKSPSARIRQTCNGALWTLRDALASSKLQKYRIFAENVVVAEKLDAGISTKAEEKKETDTEAETDDHRGHIMISYQWDNQQLLKVIRDKLQENNYKVWMDIDEMRGSTLEAMASAVENAELVLLCMSQKYKTSPNCRAEAEYAFKKNKEILPLKMERGYDPDGWLGIICGTKMFYEFSGKYKFEDKLKELLRALARNWNKKGPQLELSIQPKFSQKVYTQPTVAFDHVDSASAPSASSRIIVSMKTIDAVRKWTDSEFKTWIDKNGLKSVLPSNINTDDIALLLQMRMESPDFFYRCTHDMLKNLSSLSKLVWALQTITQNGHI</sequence>
<dbReference type="InterPro" id="IPR000157">
    <property type="entry name" value="TIR_dom"/>
</dbReference>
<dbReference type="PANTHER" id="PTHR46270">
    <property type="entry name" value="ARMADILLO-TYPE FOLD-RELATED"/>
    <property type="match status" value="1"/>
</dbReference>
<evidence type="ECO:0000256" key="1">
    <source>
        <dbReference type="SAM" id="MobiDB-lite"/>
    </source>
</evidence>
<dbReference type="EMBL" id="JAIWYP010000003">
    <property type="protein sequence ID" value="KAH3859839.1"/>
    <property type="molecule type" value="Genomic_DNA"/>
</dbReference>
<organism evidence="3 4">
    <name type="scientific">Dreissena polymorpha</name>
    <name type="common">Zebra mussel</name>
    <name type="synonym">Mytilus polymorpha</name>
    <dbReference type="NCBI Taxonomy" id="45954"/>
    <lineage>
        <taxon>Eukaryota</taxon>
        <taxon>Metazoa</taxon>
        <taxon>Spiralia</taxon>
        <taxon>Lophotrochozoa</taxon>
        <taxon>Mollusca</taxon>
        <taxon>Bivalvia</taxon>
        <taxon>Autobranchia</taxon>
        <taxon>Heteroconchia</taxon>
        <taxon>Euheterodonta</taxon>
        <taxon>Imparidentia</taxon>
        <taxon>Neoheterodontei</taxon>
        <taxon>Myida</taxon>
        <taxon>Dreissenoidea</taxon>
        <taxon>Dreissenidae</taxon>
        <taxon>Dreissena</taxon>
    </lineage>
</organism>
<feature type="compositionally biased region" description="Polar residues" evidence="1">
    <location>
        <begin position="1"/>
        <end position="10"/>
    </location>
</feature>
<keyword evidence="4" id="KW-1185">Reference proteome</keyword>
<dbReference type="InterPro" id="IPR011989">
    <property type="entry name" value="ARM-like"/>
</dbReference>
<dbReference type="OrthoDB" id="2148946at2759"/>
<dbReference type="GO" id="GO:0007165">
    <property type="term" value="P:signal transduction"/>
    <property type="evidence" value="ECO:0007669"/>
    <property type="project" value="InterPro"/>
</dbReference>
<evidence type="ECO:0000313" key="3">
    <source>
        <dbReference type="EMBL" id="KAH3859839.1"/>
    </source>
</evidence>
<evidence type="ECO:0000313" key="4">
    <source>
        <dbReference type="Proteomes" id="UP000828390"/>
    </source>
</evidence>
<feature type="region of interest" description="Disordered" evidence="1">
    <location>
        <begin position="51"/>
        <end position="89"/>
    </location>
</feature>
<dbReference type="Gene3D" id="3.40.50.10140">
    <property type="entry name" value="Toll/interleukin-1 receptor homology (TIR) domain"/>
    <property type="match status" value="1"/>
</dbReference>
<feature type="domain" description="TIR" evidence="2">
    <location>
        <begin position="503"/>
        <end position="623"/>
    </location>
</feature>
<feature type="compositionally biased region" description="Basic and acidic residues" evidence="1">
    <location>
        <begin position="63"/>
        <end position="72"/>
    </location>
</feature>
<dbReference type="Gene3D" id="1.25.10.10">
    <property type="entry name" value="Leucine-rich Repeat Variant"/>
    <property type="match status" value="1"/>
</dbReference>
<dbReference type="SUPFAM" id="SSF48371">
    <property type="entry name" value="ARM repeat"/>
    <property type="match status" value="1"/>
</dbReference>
<dbReference type="InterPro" id="IPR035897">
    <property type="entry name" value="Toll_tir_struct_dom_sf"/>
</dbReference>
<dbReference type="SUPFAM" id="SSF52200">
    <property type="entry name" value="Toll/Interleukin receptor TIR domain"/>
    <property type="match status" value="1"/>
</dbReference>
<protein>
    <recommendedName>
        <fullName evidence="2">TIR domain-containing protein</fullName>
    </recommendedName>
</protein>
<dbReference type="PANTHER" id="PTHR46270:SF2">
    <property type="entry name" value="TIR DOMAIN-CONTAINING PROTEIN"/>
    <property type="match status" value="1"/>
</dbReference>
<reference evidence="3" key="1">
    <citation type="journal article" date="2019" name="bioRxiv">
        <title>The Genome of the Zebra Mussel, Dreissena polymorpha: A Resource for Invasive Species Research.</title>
        <authorList>
            <person name="McCartney M.A."/>
            <person name="Auch B."/>
            <person name="Kono T."/>
            <person name="Mallez S."/>
            <person name="Zhang Y."/>
            <person name="Obille A."/>
            <person name="Becker A."/>
            <person name="Abrahante J.E."/>
            <person name="Garbe J."/>
            <person name="Badalamenti J.P."/>
            <person name="Herman A."/>
            <person name="Mangelson H."/>
            <person name="Liachko I."/>
            <person name="Sullivan S."/>
            <person name="Sone E.D."/>
            <person name="Koren S."/>
            <person name="Silverstein K.A.T."/>
            <person name="Beckman K.B."/>
            <person name="Gohl D.M."/>
        </authorList>
    </citation>
    <scope>NUCLEOTIDE SEQUENCE</scope>
    <source>
        <strain evidence="3">Duluth1</strain>
        <tissue evidence="3">Whole animal</tissue>
    </source>
</reference>
<evidence type="ECO:0000259" key="2">
    <source>
        <dbReference type="Pfam" id="PF13676"/>
    </source>
</evidence>
<name>A0A9D4LLC5_DREPO</name>
<dbReference type="AlphaFoldDB" id="A0A9D4LLC5"/>
<feature type="region of interest" description="Disordered" evidence="1">
    <location>
        <begin position="1"/>
        <end position="32"/>
    </location>
</feature>
<proteinExistence type="predicted"/>
<reference evidence="3" key="2">
    <citation type="submission" date="2020-11" db="EMBL/GenBank/DDBJ databases">
        <authorList>
            <person name="McCartney M.A."/>
            <person name="Auch B."/>
            <person name="Kono T."/>
            <person name="Mallez S."/>
            <person name="Becker A."/>
            <person name="Gohl D.M."/>
            <person name="Silverstein K.A.T."/>
            <person name="Koren S."/>
            <person name="Bechman K.B."/>
            <person name="Herman A."/>
            <person name="Abrahante J.E."/>
            <person name="Garbe J."/>
        </authorList>
    </citation>
    <scope>NUCLEOTIDE SEQUENCE</scope>
    <source>
        <strain evidence="3">Duluth1</strain>
        <tissue evidence="3">Whole animal</tissue>
    </source>
</reference>
<gene>
    <name evidence="3" type="ORF">DPMN_102660</name>
</gene>
<accession>A0A9D4LLC5</accession>